<dbReference type="InterPro" id="IPR000847">
    <property type="entry name" value="LysR_HTH_N"/>
</dbReference>
<dbReference type="Proteomes" id="UP000321058">
    <property type="component" value="Unassembled WGS sequence"/>
</dbReference>
<dbReference type="AlphaFoldDB" id="A0A512NAA9"/>
<dbReference type="PANTHER" id="PTHR30427:SF1">
    <property type="entry name" value="TRANSCRIPTIONAL ACTIVATOR PROTEIN LYSR"/>
    <property type="match status" value="1"/>
</dbReference>
<evidence type="ECO:0000259" key="5">
    <source>
        <dbReference type="PROSITE" id="PS50931"/>
    </source>
</evidence>
<feature type="domain" description="HTH lysR-type" evidence="5">
    <location>
        <begin position="1"/>
        <end position="46"/>
    </location>
</feature>
<dbReference type="GO" id="GO:0003700">
    <property type="term" value="F:DNA-binding transcription factor activity"/>
    <property type="evidence" value="ECO:0007669"/>
    <property type="project" value="InterPro"/>
</dbReference>
<name>A0A512NAA9_9HYPH</name>
<dbReference type="GO" id="GO:0043565">
    <property type="term" value="F:sequence-specific DNA binding"/>
    <property type="evidence" value="ECO:0007669"/>
    <property type="project" value="TreeGrafter"/>
</dbReference>
<comment type="caution">
    <text evidence="6">The sequence shown here is derived from an EMBL/GenBank/DDBJ whole genome shotgun (WGS) entry which is preliminary data.</text>
</comment>
<dbReference type="Pfam" id="PF03466">
    <property type="entry name" value="LysR_substrate"/>
    <property type="match status" value="1"/>
</dbReference>
<evidence type="ECO:0000313" key="7">
    <source>
        <dbReference type="Proteomes" id="UP000321058"/>
    </source>
</evidence>
<protein>
    <submittedName>
        <fullName evidence="6">Transcriptional regulator</fullName>
    </submittedName>
</protein>
<evidence type="ECO:0000256" key="4">
    <source>
        <dbReference type="ARBA" id="ARBA00023163"/>
    </source>
</evidence>
<accession>A0A512NAA9</accession>
<dbReference type="EMBL" id="BKAJ01000048">
    <property type="protein sequence ID" value="GEP55883.1"/>
    <property type="molecule type" value="Genomic_DNA"/>
</dbReference>
<dbReference type="SUPFAM" id="SSF46785">
    <property type="entry name" value="Winged helix' DNA-binding domain"/>
    <property type="match status" value="1"/>
</dbReference>
<evidence type="ECO:0000313" key="6">
    <source>
        <dbReference type="EMBL" id="GEP55883.1"/>
    </source>
</evidence>
<dbReference type="InterPro" id="IPR005119">
    <property type="entry name" value="LysR_subst-bd"/>
</dbReference>
<keyword evidence="3" id="KW-0238">DNA-binding</keyword>
<dbReference type="GO" id="GO:0010628">
    <property type="term" value="P:positive regulation of gene expression"/>
    <property type="evidence" value="ECO:0007669"/>
    <property type="project" value="TreeGrafter"/>
</dbReference>
<dbReference type="Gene3D" id="1.10.10.10">
    <property type="entry name" value="Winged helix-like DNA-binding domain superfamily/Winged helix DNA-binding domain"/>
    <property type="match status" value="1"/>
</dbReference>
<organism evidence="6 7">
    <name type="scientific">Reyranella soli</name>
    <dbReference type="NCBI Taxonomy" id="1230389"/>
    <lineage>
        <taxon>Bacteria</taxon>
        <taxon>Pseudomonadati</taxon>
        <taxon>Pseudomonadota</taxon>
        <taxon>Alphaproteobacteria</taxon>
        <taxon>Hyphomicrobiales</taxon>
        <taxon>Reyranellaceae</taxon>
        <taxon>Reyranella</taxon>
    </lineage>
</organism>
<dbReference type="Pfam" id="PF00126">
    <property type="entry name" value="HTH_1"/>
    <property type="match status" value="1"/>
</dbReference>
<dbReference type="PANTHER" id="PTHR30427">
    <property type="entry name" value="TRANSCRIPTIONAL ACTIVATOR PROTEIN LYSR"/>
    <property type="match status" value="1"/>
</dbReference>
<dbReference type="PRINTS" id="PR00039">
    <property type="entry name" value="HTHLYSR"/>
</dbReference>
<keyword evidence="4" id="KW-0804">Transcription</keyword>
<evidence type="ECO:0000256" key="1">
    <source>
        <dbReference type="ARBA" id="ARBA00009437"/>
    </source>
</evidence>
<evidence type="ECO:0000256" key="2">
    <source>
        <dbReference type="ARBA" id="ARBA00023015"/>
    </source>
</evidence>
<keyword evidence="7" id="KW-1185">Reference proteome</keyword>
<evidence type="ECO:0000256" key="3">
    <source>
        <dbReference type="ARBA" id="ARBA00023125"/>
    </source>
</evidence>
<comment type="similarity">
    <text evidence="1">Belongs to the LysR transcriptional regulatory family.</text>
</comment>
<dbReference type="InterPro" id="IPR036390">
    <property type="entry name" value="WH_DNA-bd_sf"/>
</dbReference>
<dbReference type="Gene3D" id="3.40.190.290">
    <property type="match status" value="1"/>
</dbReference>
<gene>
    <name evidence="6" type="ORF">RSO01_30490</name>
</gene>
<sequence>MQTGTATGAASLLNVTQPAVSQLMTEMEAAVGFALFDRRGGRLVPTPNAALLFDEVERCFTGLDHVNAFCARLQDSSAHAVVLAAAPSMALTLLPIAIGRYVTDVAKDFFTLFPRHSNEAIRLVGSQKADIGFGSTPAELPGIHSEPISTHEAICVLPLGHALAAKPQISARDLHGQPFITMSRTEGVHEIVEGILRREEVEVANVAECTMTTAACSLVENGVGLTLADQAAASFFVGRRVVLRRFVPAVPVTFYAYWLDRAAPHFRRSAFIEILKREALQMEAELDRHLDEAILCPSPL</sequence>
<dbReference type="PROSITE" id="PS50931">
    <property type="entry name" value="HTH_LYSR"/>
    <property type="match status" value="1"/>
</dbReference>
<dbReference type="SUPFAM" id="SSF53850">
    <property type="entry name" value="Periplasmic binding protein-like II"/>
    <property type="match status" value="1"/>
</dbReference>
<reference evidence="6 7" key="1">
    <citation type="submission" date="2019-07" db="EMBL/GenBank/DDBJ databases">
        <title>Whole genome shotgun sequence of Reyranella soli NBRC 108950.</title>
        <authorList>
            <person name="Hosoyama A."/>
            <person name="Uohara A."/>
            <person name="Ohji S."/>
            <person name="Ichikawa N."/>
        </authorList>
    </citation>
    <scope>NUCLEOTIDE SEQUENCE [LARGE SCALE GENOMIC DNA]</scope>
    <source>
        <strain evidence="6 7">NBRC 108950</strain>
    </source>
</reference>
<proteinExistence type="inferred from homology"/>
<keyword evidence="2" id="KW-0805">Transcription regulation</keyword>
<dbReference type="InterPro" id="IPR036388">
    <property type="entry name" value="WH-like_DNA-bd_sf"/>
</dbReference>